<protein>
    <recommendedName>
        <fullName evidence="2">chitinase</fullName>
        <ecNumber evidence="2">3.2.1.14</ecNumber>
    </recommendedName>
</protein>
<evidence type="ECO:0000256" key="8">
    <source>
        <dbReference type="ARBA" id="ARBA00023295"/>
    </source>
</evidence>
<dbReference type="GeneID" id="9222481"/>
<dbReference type="HOGENOM" id="CLU_001482_1_0_1"/>
<dbReference type="GO" id="GO:0006032">
    <property type="term" value="P:chitin catabolic process"/>
    <property type="evidence" value="ECO:0007669"/>
    <property type="project" value="UniProtKB-KW"/>
</dbReference>
<feature type="signal peptide" evidence="11">
    <location>
        <begin position="1"/>
        <end position="19"/>
    </location>
</feature>
<evidence type="ECO:0000256" key="9">
    <source>
        <dbReference type="ARBA" id="ARBA00023326"/>
    </source>
</evidence>
<dbReference type="SMART" id="SM00257">
    <property type="entry name" value="LysM"/>
    <property type="match status" value="2"/>
</dbReference>
<dbReference type="Gene3D" id="3.10.350.10">
    <property type="entry name" value="LysM domain"/>
    <property type="match status" value="2"/>
</dbReference>
<dbReference type="eggNOG" id="KOG2806">
    <property type="taxonomic scope" value="Eukaryota"/>
</dbReference>
<evidence type="ECO:0000256" key="7">
    <source>
        <dbReference type="ARBA" id="ARBA00023277"/>
    </source>
</evidence>
<dbReference type="InterPro" id="IPR011583">
    <property type="entry name" value="Chitinase_II/V-like_cat"/>
</dbReference>
<feature type="domain" description="LysM" evidence="12">
    <location>
        <begin position="357"/>
        <end position="405"/>
    </location>
</feature>
<keyword evidence="3" id="KW-0147">Chitin-binding</keyword>
<keyword evidence="9" id="KW-0624">Polysaccharide degradation</keyword>
<dbReference type="EC" id="3.2.1.14" evidence="2"/>
<name>C5FU03_ARTOC</name>
<evidence type="ECO:0000259" key="12">
    <source>
        <dbReference type="PROSITE" id="PS51782"/>
    </source>
</evidence>
<evidence type="ECO:0000256" key="11">
    <source>
        <dbReference type="SAM" id="SignalP"/>
    </source>
</evidence>
<dbReference type="InterPro" id="IPR018392">
    <property type="entry name" value="LysM"/>
</dbReference>
<dbReference type="GO" id="GO:0008843">
    <property type="term" value="F:endochitinase activity"/>
    <property type="evidence" value="ECO:0007669"/>
    <property type="project" value="UniProtKB-EC"/>
</dbReference>
<feature type="domain" description="GH18" evidence="13">
    <location>
        <begin position="498"/>
        <end position="810"/>
    </location>
</feature>
<evidence type="ECO:0000256" key="2">
    <source>
        <dbReference type="ARBA" id="ARBA00012729"/>
    </source>
</evidence>
<organism evidence="14 15">
    <name type="scientific">Arthroderma otae (strain ATCC MYA-4605 / CBS 113480)</name>
    <name type="common">Microsporum canis</name>
    <dbReference type="NCBI Taxonomy" id="554155"/>
    <lineage>
        <taxon>Eukaryota</taxon>
        <taxon>Fungi</taxon>
        <taxon>Dikarya</taxon>
        <taxon>Ascomycota</taxon>
        <taxon>Pezizomycotina</taxon>
        <taxon>Eurotiomycetes</taxon>
        <taxon>Eurotiomycetidae</taxon>
        <taxon>Onygenales</taxon>
        <taxon>Arthrodermataceae</taxon>
        <taxon>Microsporum</taxon>
    </lineage>
</organism>
<dbReference type="Gene3D" id="3.20.20.80">
    <property type="entry name" value="Glycosidases"/>
    <property type="match status" value="1"/>
</dbReference>
<dbReference type="SMART" id="SM00636">
    <property type="entry name" value="Glyco_18"/>
    <property type="match status" value="1"/>
</dbReference>
<dbReference type="Proteomes" id="UP000002035">
    <property type="component" value="Unassembled WGS sequence"/>
</dbReference>
<evidence type="ECO:0000313" key="15">
    <source>
        <dbReference type="Proteomes" id="UP000002035"/>
    </source>
</evidence>
<dbReference type="Gene3D" id="3.30.60.10">
    <property type="entry name" value="Endochitinase-like"/>
    <property type="match status" value="1"/>
</dbReference>
<keyword evidence="4 10" id="KW-0378">Hydrolase</keyword>
<reference evidence="15" key="1">
    <citation type="journal article" date="2012" name="MBio">
        <title>Comparative genome analysis of Trichophyton rubrum and related dermatophytes reveals candidate genes involved in infection.</title>
        <authorList>
            <person name="Martinez D.A."/>
            <person name="Oliver B.G."/>
            <person name="Graeser Y."/>
            <person name="Goldberg J.M."/>
            <person name="Li W."/>
            <person name="Martinez-Rossi N.M."/>
            <person name="Monod M."/>
            <person name="Shelest E."/>
            <person name="Barton R.C."/>
            <person name="Birch E."/>
            <person name="Brakhage A.A."/>
            <person name="Chen Z."/>
            <person name="Gurr S.J."/>
            <person name="Heiman D."/>
            <person name="Heitman J."/>
            <person name="Kosti I."/>
            <person name="Rossi A."/>
            <person name="Saif S."/>
            <person name="Samalova M."/>
            <person name="Saunders C.W."/>
            <person name="Shea T."/>
            <person name="Summerbell R.C."/>
            <person name="Xu J."/>
            <person name="Young S."/>
            <person name="Zeng Q."/>
            <person name="Birren B.W."/>
            <person name="Cuomo C.A."/>
            <person name="White T.C."/>
        </authorList>
    </citation>
    <scope>NUCLEOTIDE SEQUENCE [LARGE SCALE GENOMIC DNA]</scope>
    <source>
        <strain evidence="15">ATCC MYA-4605 / CBS 113480</strain>
    </source>
</reference>
<sequence>MVRLSLGLPLAGLLTSTFATVTLPMRDLPPLSGQTCPESCHEAGYMPSNWTVVAEFDQLKACPRPILMDFSLDIPVSEKQIIRTCDTWGTYYYYTPAPSFGIPSENEQDHVIPHLALSAAGNNSQGMRARYQAVTAVKKIQSHLQRSAEWNRTILFGAFGGATVGVYIGENMQNPSVADSLLKPFMEKIMSVGIESSKAALLQVCGNNRTGDNTFGIIAASNKGLSTAQAAVKQWANATCVDTSSYTESSTLNGTVIRIHKPVPVLVPSNTTTTNLTTRAIHMPILNARGDCRAIGVISGDSCGALATRCGISPSDFTKYNNNPKLCSSLTPGQHVCCSSGTLPDFRPKPNSDGSCAVYETKSGDNCATIAAANSLKKEDLETLNKRTWGWAGCDSLWVGVKMCLSKGDPPMPAPIANAICGPQKPGTPIPPKGANISELNPCPLNTCCNIWGQCGTTEDFCIDTRGDGAPGTAKKGTYGCISNCGMDIVKGDPPAQFIKLGYFEAFNLGRECLNMDVRQIDSSYTHVHFAFAVLTDDFEVYLEDEYQKYQFEQFKKIRSFKRILSFGGWAFSAELPHYQVFRNGVKTANREKLASNIAKFINDNGLDGVDIDWEYPGAPDIPGIPPPDDAYEGIAYAAFLSILKSKLNSGKSLSIAAPASYWYLKQFPIKGISRIVDYIVYMTYDLHGQWDSGTLFNAEIREIATGSISPRSLSHGNDSSVEIRDISASANTWYDKDSDSNIMTYGDNWVAYMVESVRARRANIYKGYNMGGTTNWAVDLDKFQDPPSLIEGSDVKLSWQQIKQNIKKTGDAAACDKESRTGTWVTLDNCSPDAKCDPHHSSSDKKEDWTGACSYLVWNSFAQVHVLIKNYQYSLKEAAIQVQNKKNEFVDTFAPEGHRPDVPLWLNTLLTVLLIPSTTLGTAFWKGALRNLAFFQTRPLRLDLLKDTSQALVSAGYTISKSFIEKETVKEVTFNTLYDSLIGKWTEQIDTLVKELFDGSDEHIKQLSKIIMDGKMIEGKHDAVPDPDADHTASFLEQKLAERAFYAAAIPNVWKMRQPYASYPVILDFGPDCNRDIGSDQYFKSGQDYNQGWICLDGHNYILASTFERDNDGPNCSPEYYDWCNNIDQRFLFSLPGLDKIRKPDPKFGKVTVEDLVAGSVNTWKRAGKLNIIDGSPGGVNPVNKDDFVDLWDNDIRAPGMIRIPVCSVEEASFLAQDGTGHGLPDGDRPSFPCLRDPNKSMSEGDLDYIFKAVGMSEANPYPMAP</sequence>
<evidence type="ECO:0000256" key="1">
    <source>
        <dbReference type="ARBA" id="ARBA00000822"/>
    </source>
</evidence>
<dbReference type="PROSITE" id="PS01095">
    <property type="entry name" value="GH18_1"/>
    <property type="match status" value="1"/>
</dbReference>
<evidence type="ECO:0000313" key="14">
    <source>
        <dbReference type="EMBL" id="EEQ33387.1"/>
    </source>
</evidence>
<dbReference type="RefSeq" id="XP_002844242.1">
    <property type="nucleotide sequence ID" value="XM_002844196.1"/>
</dbReference>
<evidence type="ECO:0000256" key="10">
    <source>
        <dbReference type="RuleBase" id="RU000489"/>
    </source>
</evidence>
<accession>C5FU03</accession>
<dbReference type="Pfam" id="PF01476">
    <property type="entry name" value="LysM"/>
    <property type="match status" value="1"/>
</dbReference>
<dbReference type="InterPro" id="IPR053214">
    <property type="entry name" value="LysM12-like"/>
</dbReference>
<dbReference type="CDD" id="cd00035">
    <property type="entry name" value="ChtBD1"/>
    <property type="match status" value="1"/>
</dbReference>
<dbReference type="SUPFAM" id="SSF54106">
    <property type="entry name" value="LysM domain"/>
    <property type="match status" value="1"/>
</dbReference>
<dbReference type="GO" id="GO:0008061">
    <property type="term" value="F:chitin binding"/>
    <property type="evidence" value="ECO:0007669"/>
    <property type="project" value="UniProtKB-KW"/>
</dbReference>
<proteinExistence type="predicted"/>
<feature type="chain" id="PRO_5002950361" description="chitinase" evidence="11">
    <location>
        <begin position="20"/>
        <end position="1267"/>
    </location>
</feature>
<dbReference type="InterPro" id="IPR017853">
    <property type="entry name" value="GH"/>
</dbReference>
<keyword evidence="15" id="KW-1185">Reference proteome</keyword>
<keyword evidence="6" id="KW-0843">Virulence</keyword>
<dbReference type="OMA" id="NTCCNIW"/>
<evidence type="ECO:0000256" key="3">
    <source>
        <dbReference type="ARBA" id="ARBA00022669"/>
    </source>
</evidence>
<dbReference type="EMBL" id="DS995706">
    <property type="protein sequence ID" value="EEQ33387.1"/>
    <property type="molecule type" value="Genomic_DNA"/>
</dbReference>
<evidence type="ECO:0000256" key="4">
    <source>
        <dbReference type="ARBA" id="ARBA00022801"/>
    </source>
</evidence>
<evidence type="ECO:0000256" key="5">
    <source>
        <dbReference type="ARBA" id="ARBA00023024"/>
    </source>
</evidence>
<dbReference type="SUPFAM" id="SSF57016">
    <property type="entry name" value="Plant lectins/antimicrobial peptides"/>
    <property type="match status" value="1"/>
</dbReference>
<dbReference type="PANTHER" id="PTHR47700">
    <property type="entry name" value="V CHITINASE, PUTATIVE (AFU_ORTHOLOGUE AFUA_6G13720)-RELATED"/>
    <property type="match status" value="1"/>
</dbReference>
<keyword evidence="5" id="KW-0146">Chitin degradation</keyword>
<dbReference type="SUPFAM" id="SSF51445">
    <property type="entry name" value="(Trans)glycosidases"/>
    <property type="match status" value="1"/>
</dbReference>
<keyword evidence="11" id="KW-0732">Signal</keyword>
<keyword evidence="8 10" id="KW-0326">Glycosidase</keyword>
<dbReference type="VEuPathDB" id="FungiDB:MCYG_06206"/>
<feature type="domain" description="LysM" evidence="12">
    <location>
        <begin position="293"/>
        <end position="338"/>
    </location>
</feature>
<evidence type="ECO:0000256" key="6">
    <source>
        <dbReference type="ARBA" id="ARBA00023026"/>
    </source>
</evidence>
<dbReference type="InterPro" id="IPR036779">
    <property type="entry name" value="LysM_dom_sf"/>
</dbReference>
<dbReference type="InterPro" id="IPR001579">
    <property type="entry name" value="Glyco_hydro_18_chit_AS"/>
</dbReference>
<dbReference type="STRING" id="554155.C5FU03"/>
<dbReference type="PROSITE" id="PS51910">
    <property type="entry name" value="GH18_2"/>
    <property type="match status" value="1"/>
</dbReference>
<evidence type="ECO:0000259" key="13">
    <source>
        <dbReference type="PROSITE" id="PS51910"/>
    </source>
</evidence>
<dbReference type="PANTHER" id="PTHR47700:SF2">
    <property type="entry name" value="CHITINASE"/>
    <property type="match status" value="1"/>
</dbReference>
<dbReference type="PROSITE" id="PS51782">
    <property type="entry name" value="LYSM"/>
    <property type="match status" value="2"/>
</dbReference>
<gene>
    <name evidence="14" type="ORF">MCYG_06206</name>
</gene>
<dbReference type="OrthoDB" id="4201610at2759"/>
<dbReference type="AlphaFoldDB" id="C5FU03"/>
<comment type="catalytic activity">
    <reaction evidence="1">
        <text>Random endo-hydrolysis of N-acetyl-beta-D-glucosaminide (1-&gt;4)-beta-linkages in chitin and chitodextrins.</text>
        <dbReference type="EC" id="3.2.1.14"/>
    </reaction>
</comment>
<dbReference type="InterPro" id="IPR036861">
    <property type="entry name" value="Endochitinase-like_sf"/>
</dbReference>
<keyword evidence="7" id="KW-0119">Carbohydrate metabolism</keyword>
<dbReference type="Pfam" id="PF00704">
    <property type="entry name" value="Glyco_hydro_18"/>
    <property type="match status" value="1"/>
</dbReference>
<dbReference type="InterPro" id="IPR001223">
    <property type="entry name" value="Glyco_hydro18_cat"/>
</dbReference>
<dbReference type="GO" id="GO:0000272">
    <property type="term" value="P:polysaccharide catabolic process"/>
    <property type="evidence" value="ECO:0007669"/>
    <property type="project" value="UniProtKB-KW"/>
</dbReference>